<gene>
    <name evidence="1" type="ORF">MVEN_02360600</name>
</gene>
<comment type="caution">
    <text evidence="1">The sequence shown here is derived from an EMBL/GenBank/DDBJ whole genome shotgun (WGS) entry which is preliminary data.</text>
</comment>
<sequence>MLPKLIAFDLDYTLWELWIGTHTGPLRRTGDAVVDAHDVPIEFFADVPDILRRLRGEGVLLAACSRTHATQLARQALQLLHVAGDDGEPAQPAIELFDDLQIYPGSKLAHFRALHAKTGVPYEQMLFFDNERRNREVESLGKCTHGLGMEIADFFVPGVVFHLTPTGVDNATFDAGVETWKARMSKSE</sequence>
<protein>
    <submittedName>
        <fullName evidence="1">Magnesium-dependent phosphatase-1</fullName>
    </submittedName>
</protein>
<dbReference type="SFLD" id="SFLDS00003">
    <property type="entry name" value="Haloacid_Dehalogenase"/>
    <property type="match status" value="1"/>
</dbReference>
<dbReference type="Pfam" id="PF12689">
    <property type="entry name" value="Acid_PPase"/>
    <property type="match status" value="1"/>
</dbReference>
<dbReference type="AlphaFoldDB" id="A0A8H7CEF5"/>
<dbReference type="Proteomes" id="UP000620124">
    <property type="component" value="Unassembled WGS sequence"/>
</dbReference>
<evidence type="ECO:0000313" key="1">
    <source>
        <dbReference type="EMBL" id="KAF7333446.1"/>
    </source>
</evidence>
<dbReference type="EMBL" id="JACAZI010000029">
    <property type="protein sequence ID" value="KAF7333446.1"/>
    <property type="molecule type" value="Genomic_DNA"/>
</dbReference>
<evidence type="ECO:0000313" key="2">
    <source>
        <dbReference type="Proteomes" id="UP000620124"/>
    </source>
</evidence>
<proteinExistence type="predicted"/>
<keyword evidence="2" id="KW-1185">Reference proteome</keyword>
<dbReference type="InterPro" id="IPR036412">
    <property type="entry name" value="HAD-like_sf"/>
</dbReference>
<dbReference type="SFLD" id="SFLDG01131">
    <property type="entry name" value="C1.5.2:_MDP_Like"/>
    <property type="match status" value="1"/>
</dbReference>
<dbReference type="NCBIfam" id="TIGR01685">
    <property type="entry name" value="MDP-1"/>
    <property type="match status" value="1"/>
</dbReference>
<dbReference type="InterPro" id="IPR010036">
    <property type="entry name" value="MDP_1_eu_arc"/>
</dbReference>
<organism evidence="1 2">
    <name type="scientific">Mycena venus</name>
    <dbReference type="NCBI Taxonomy" id="2733690"/>
    <lineage>
        <taxon>Eukaryota</taxon>
        <taxon>Fungi</taxon>
        <taxon>Dikarya</taxon>
        <taxon>Basidiomycota</taxon>
        <taxon>Agaricomycotina</taxon>
        <taxon>Agaricomycetes</taxon>
        <taxon>Agaricomycetidae</taxon>
        <taxon>Agaricales</taxon>
        <taxon>Marasmiineae</taxon>
        <taxon>Mycenaceae</taxon>
        <taxon>Mycena</taxon>
    </lineage>
</organism>
<dbReference type="Gene3D" id="3.40.50.1000">
    <property type="entry name" value="HAD superfamily/HAD-like"/>
    <property type="match status" value="1"/>
</dbReference>
<dbReference type="OrthoDB" id="2865258at2759"/>
<dbReference type="PANTHER" id="PTHR17901">
    <property type="entry name" value="MAGNESIUM-DEPENDENT PHOSPHATASE 1 MDP1"/>
    <property type="match status" value="1"/>
</dbReference>
<dbReference type="PANTHER" id="PTHR17901:SF14">
    <property type="entry name" value="MAGNESIUM-DEPENDENT PHOSPHATASE 1"/>
    <property type="match status" value="1"/>
</dbReference>
<accession>A0A8H7CEF5</accession>
<name>A0A8H7CEF5_9AGAR</name>
<dbReference type="GO" id="GO:0003993">
    <property type="term" value="F:acid phosphatase activity"/>
    <property type="evidence" value="ECO:0007669"/>
    <property type="project" value="TreeGrafter"/>
</dbReference>
<dbReference type="SUPFAM" id="SSF56784">
    <property type="entry name" value="HAD-like"/>
    <property type="match status" value="1"/>
</dbReference>
<dbReference type="InterPro" id="IPR010033">
    <property type="entry name" value="HAD_SF_ppase_IIIC"/>
</dbReference>
<reference evidence="1" key="1">
    <citation type="submission" date="2020-05" db="EMBL/GenBank/DDBJ databases">
        <title>Mycena genomes resolve the evolution of fungal bioluminescence.</title>
        <authorList>
            <person name="Tsai I.J."/>
        </authorList>
    </citation>
    <scope>NUCLEOTIDE SEQUENCE</scope>
    <source>
        <strain evidence="1">CCC161011</strain>
    </source>
</reference>
<dbReference type="InterPro" id="IPR023214">
    <property type="entry name" value="HAD_sf"/>
</dbReference>
<dbReference type="SFLD" id="SFLDG01129">
    <property type="entry name" value="C1.5:_HAD__Beta-PGM__Phosphata"/>
    <property type="match status" value="1"/>
</dbReference>
<dbReference type="NCBIfam" id="TIGR01681">
    <property type="entry name" value="HAD-SF-IIIC"/>
    <property type="match status" value="1"/>
</dbReference>